<organism evidence="2 3">
    <name type="scientific">Orbilia brochopaga</name>
    <dbReference type="NCBI Taxonomy" id="3140254"/>
    <lineage>
        <taxon>Eukaryota</taxon>
        <taxon>Fungi</taxon>
        <taxon>Dikarya</taxon>
        <taxon>Ascomycota</taxon>
        <taxon>Pezizomycotina</taxon>
        <taxon>Orbiliomycetes</taxon>
        <taxon>Orbiliales</taxon>
        <taxon>Orbiliaceae</taxon>
        <taxon>Orbilia</taxon>
    </lineage>
</organism>
<feature type="region of interest" description="Disordered" evidence="1">
    <location>
        <begin position="1"/>
        <end position="82"/>
    </location>
</feature>
<reference evidence="2 3" key="1">
    <citation type="submission" date="2019-10" db="EMBL/GenBank/DDBJ databases">
        <authorList>
            <person name="Palmer J.M."/>
        </authorList>
    </citation>
    <scope>NUCLEOTIDE SEQUENCE [LARGE SCALE GENOMIC DNA]</scope>
    <source>
        <strain evidence="2 3">TWF696</strain>
    </source>
</reference>
<feature type="compositionally biased region" description="Basic residues" evidence="1">
    <location>
        <begin position="30"/>
        <end position="44"/>
    </location>
</feature>
<protein>
    <submittedName>
        <fullName evidence="2">Uncharacterized protein</fullName>
    </submittedName>
</protein>
<proteinExistence type="predicted"/>
<evidence type="ECO:0000313" key="2">
    <source>
        <dbReference type="EMBL" id="KAK6340976.1"/>
    </source>
</evidence>
<feature type="compositionally biased region" description="Polar residues" evidence="1">
    <location>
        <begin position="8"/>
        <end position="25"/>
    </location>
</feature>
<name>A0AAV9UIQ1_9PEZI</name>
<sequence length="289" mass="31212">MQLDGAPTSLTKTTIASSDTGTTFPCSVPVKHKSPAMPPSRKRSATILQASPSPPSSRPPSRGGGDPADHKRSRVARRWTACPEHVSPAETSVQLDSREDAIVAVMQPGADVFSGEGRFSELLSEESRFTMLCFLGCIADHLHAVSVVSSLLSTFKVNVYGVSVMPPPPHLSSLPIIYDGTRQLTTSLGLMHPLGGGRQALDAIVVLDSKLRRRMMLPVGWGVKKPQQPGLTSAYAGGEEELVLSTEQEVERAIRRLVDGVEWLAHEATEEHAQQWNEGVQTAWIHGIN</sequence>
<evidence type="ECO:0000256" key="1">
    <source>
        <dbReference type="SAM" id="MobiDB-lite"/>
    </source>
</evidence>
<accession>A0AAV9UIQ1</accession>
<gene>
    <name evidence="2" type="ORF">TWF696_009288</name>
</gene>
<dbReference type="EMBL" id="JAVHNQ010000008">
    <property type="protein sequence ID" value="KAK6340976.1"/>
    <property type="molecule type" value="Genomic_DNA"/>
</dbReference>
<comment type="caution">
    <text evidence="2">The sequence shown here is derived from an EMBL/GenBank/DDBJ whole genome shotgun (WGS) entry which is preliminary data.</text>
</comment>
<keyword evidence="3" id="KW-1185">Reference proteome</keyword>
<dbReference type="AlphaFoldDB" id="A0AAV9UIQ1"/>
<dbReference type="Proteomes" id="UP001375240">
    <property type="component" value="Unassembled WGS sequence"/>
</dbReference>
<evidence type="ECO:0000313" key="3">
    <source>
        <dbReference type="Proteomes" id="UP001375240"/>
    </source>
</evidence>